<dbReference type="SUPFAM" id="SSF52788">
    <property type="entry name" value="Phosphotyrosine protein phosphatases I"/>
    <property type="match status" value="1"/>
</dbReference>
<dbReference type="PANTHER" id="PTHR43428:SF1">
    <property type="entry name" value="ARSENATE REDUCTASE"/>
    <property type="match status" value="1"/>
</dbReference>
<evidence type="ECO:0000259" key="2">
    <source>
        <dbReference type="SMART" id="SM00226"/>
    </source>
</evidence>
<dbReference type="SMART" id="SM00226">
    <property type="entry name" value="LMWPc"/>
    <property type="match status" value="1"/>
</dbReference>
<dbReference type="Gene3D" id="3.40.50.2300">
    <property type="match status" value="1"/>
</dbReference>
<keyword evidence="4" id="KW-1185">Reference proteome</keyword>
<dbReference type="Pfam" id="PF01451">
    <property type="entry name" value="LMWPc"/>
    <property type="match status" value="1"/>
</dbReference>
<dbReference type="GO" id="GO:0046685">
    <property type="term" value="P:response to arsenic-containing substance"/>
    <property type="evidence" value="ECO:0007669"/>
    <property type="project" value="UniProtKB-KW"/>
</dbReference>
<dbReference type="PANTHER" id="PTHR43428">
    <property type="entry name" value="ARSENATE REDUCTASE"/>
    <property type="match status" value="1"/>
</dbReference>
<dbReference type="InterPro" id="IPR036196">
    <property type="entry name" value="Ptyr_pPase_sf"/>
</dbReference>
<dbReference type="Proteomes" id="UP000440694">
    <property type="component" value="Unassembled WGS sequence"/>
</dbReference>
<dbReference type="EMBL" id="WMBQ01000001">
    <property type="protein sequence ID" value="MTD94115.1"/>
    <property type="molecule type" value="Genomic_DNA"/>
</dbReference>
<proteinExistence type="predicted"/>
<keyword evidence="1" id="KW-0059">Arsenical resistance</keyword>
<accession>A0A6I3KEX4</accession>
<protein>
    <submittedName>
        <fullName evidence="3">Low molecular weight phosphatase family protein</fullName>
    </submittedName>
</protein>
<dbReference type="AlphaFoldDB" id="A0A6I3KEX4"/>
<organism evidence="3 4">
    <name type="scientific">Hyphomicrobium album</name>
    <dbReference type="NCBI Taxonomy" id="2665159"/>
    <lineage>
        <taxon>Bacteria</taxon>
        <taxon>Pseudomonadati</taxon>
        <taxon>Pseudomonadota</taxon>
        <taxon>Alphaproteobacteria</taxon>
        <taxon>Hyphomicrobiales</taxon>
        <taxon>Hyphomicrobiaceae</taxon>
        <taxon>Hyphomicrobium</taxon>
    </lineage>
</organism>
<evidence type="ECO:0000313" key="4">
    <source>
        <dbReference type="Proteomes" id="UP000440694"/>
    </source>
</evidence>
<sequence length="171" mass="18517">MSRELASGGTVDTSAPQSAAADARELPCAVLFACTTNAVRSVMGAEILRHLAGKRAYVASAGVRAGETDPFVTAVMDEIGIDVSQHTPNTLRDLHDTSFDLIVTLSPEAHHQALELTRTMAVDVEYWPTIDATVMAGQGTREQTLMHYRGVRDQLFEKIKKRFGFEGGPTV</sequence>
<dbReference type="RefSeq" id="WP_154738582.1">
    <property type="nucleotide sequence ID" value="NZ_WMBQ01000001.1"/>
</dbReference>
<name>A0A6I3KEX4_9HYPH</name>
<gene>
    <name evidence="3" type="ORF">GIW81_07160</name>
</gene>
<comment type="caution">
    <text evidence="3">The sequence shown here is derived from an EMBL/GenBank/DDBJ whole genome shotgun (WGS) entry which is preliminary data.</text>
</comment>
<feature type="domain" description="Phosphotyrosine protein phosphatase I" evidence="2">
    <location>
        <begin position="28"/>
        <end position="165"/>
    </location>
</feature>
<dbReference type="InterPro" id="IPR023485">
    <property type="entry name" value="Ptyr_pPase"/>
</dbReference>
<evidence type="ECO:0000313" key="3">
    <source>
        <dbReference type="EMBL" id="MTD94115.1"/>
    </source>
</evidence>
<reference evidence="3 4" key="1">
    <citation type="submission" date="2019-11" db="EMBL/GenBank/DDBJ databases">
        <title>Identification of a novel strain.</title>
        <authorList>
            <person name="Xu Q."/>
            <person name="Wang G."/>
        </authorList>
    </citation>
    <scope>NUCLEOTIDE SEQUENCE [LARGE SCALE GENOMIC DNA]</scope>
    <source>
        <strain evidence="4">xq</strain>
    </source>
</reference>
<evidence type="ECO:0000256" key="1">
    <source>
        <dbReference type="ARBA" id="ARBA00022849"/>
    </source>
</evidence>